<reference evidence="3" key="1">
    <citation type="submission" date="2022-11" db="UniProtKB">
        <authorList>
            <consortium name="WormBaseParasite"/>
        </authorList>
    </citation>
    <scope>IDENTIFICATION</scope>
</reference>
<keyword evidence="1" id="KW-0732">Signal</keyword>
<feature type="chain" id="PRO_5038127972" evidence="1">
    <location>
        <begin position="20"/>
        <end position="43"/>
    </location>
</feature>
<dbReference type="Proteomes" id="UP000887564">
    <property type="component" value="Unplaced"/>
</dbReference>
<dbReference type="WBParaSite" id="PEQ_0000612801-mRNA-1">
    <property type="protein sequence ID" value="PEQ_0000612801-mRNA-1"/>
    <property type="gene ID" value="PEQ_0000612801"/>
</dbReference>
<evidence type="ECO:0000256" key="1">
    <source>
        <dbReference type="SAM" id="SignalP"/>
    </source>
</evidence>
<protein>
    <submittedName>
        <fullName evidence="3">Uncharacterized protein</fullName>
    </submittedName>
</protein>
<accession>A0A914RHZ5</accession>
<feature type="signal peptide" evidence="1">
    <location>
        <begin position="1"/>
        <end position="19"/>
    </location>
</feature>
<proteinExistence type="predicted"/>
<name>A0A914RHZ5_PAREQ</name>
<evidence type="ECO:0000313" key="3">
    <source>
        <dbReference type="WBParaSite" id="PEQ_0000612801-mRNA-1"/>
    </source>
</evidence>
<sequence length="43" mass="5163">MSPLFYHCCLFISTLFALSSNRLCLSSHLKRAQFFFRTLRRHL</sequence>
<dbReference type="AlphaFoldDB" id="A0A914RHZ5"/>
<evidence type="ECO:0000313" key="2">
    <source>
        <dbReference type="Proteomes" id="UP000887564"/>
    </source>
</evidence>
<organism evidence="2 3">
    <name type="scientific">Parascaris equorum</name>
    <name type="common">Equine roundworm</name>
    <dbReference type="NCBI Taxonomy" id="6256"/>
    <lineage>
        <taxon>Eukaryota</taxon>
        <taxon>Metazoa</taxon>
        <taxon>Ecdysozoa</taxon>
        <taxon>Nematoda</taxon>
        <taxon>Chromadorea</taxon>
        <taxon>Rhabditida</taxon>
        <taxon>Spirurina</taxon>
        <taxon>Ascaridomorpha</taxon>
        <taxon>Ascaridoidea</taxon>
        <taxon>Ascarididae</taxon>
        <taxon>Parascaris</taxon>
    </lineage>
</organism>
<keyword evidence="2" id="KW-1185">Reference proteome</keyword>